<dbReference type="InterPro" id="IPR013783">
    <property type="entry name" value="Ig-like_fold"/>
</dbReference>
<keyword evidence="3" id="KW-1185">Reference proteome</keyword>
<dbReference type="RefSeq" id="WP_144075801.1">
    <property type="nucleotide sequence ID" value="NZ_CP076129.1"/>
</dbReference>
<dbReference type="Proteomes" id="UP000682802">
    <property type="component" value="Chromosome 2"/>
</dbReference>
<dbReference type="Gene3D" id="2.60.120.260">
    <property type="entry name" value="Galactose-binding domain-like"/>
    <property type="match status" value="1"/>
</dbReference>
<dbReference type="Gene3D" id="2.60.40.10">
    <property type="entry name" value="Immunoglobulins"/>
    <property type="match status" value="1"/>
</dbReference>
<gene>
    <name evidence="2" type="ORF">KM029_21135</name>
</gene>
<dbReference type="EMBL" id="CP076129">
    <property type="protein sequence ID" value="QWG10190.1"/>
    <property type="molecule type" value="Genomic_DNA"/>
</dbReference>
<dbReference type="PROSITE" id="PS50093">
    <property type="entry name" value="PKD"/>
    <property type="match status" value="1"/>
</dbReference>
<dbReference type="InterPro" id="IPR022409">
    <property type="entry name" value="PKD/Chitinase_dom"/>
</dbReference>
<dbReference type="SMART" id="SM00089">
    <property type="entry name" value="PKD"/>
    <property type="match status" value="1"/>
</dbReference>
<evidence type="ECO:0000259" key="1">
    <source>
        <dbReference type="PROSITE" id="PS50093"/>
    </source>
</evidence>
<reference evidence="2 3" key="1">
    <citation type="submission" date="2021-05" db="EMBL/GenBank/DDBJ databases">
        <title>Comparative genomic studies on the polysaccharide-degrading batcterial strains of the Flammeovirga genus.</title>
        <authorList>
            <person name="Zewei F."/>
            <person name="Zheng Z."/>
            <person name="Yu L."/>
            <person name="Ruyue G."/>
            <person name="Yanhong M."/>
            <person name="Yuanyuan C."/>
            <person name="Jingyan G."/>
            <person name="Wenjun H."/>
        </authorList>
    </citation>
    <scope>NUCLEOTIDE SEQUENCE [LARGE SCALE GENOMIC DNA]</scope>
    <source>
        <strain evidence="2 3">YS10</strain>
    </source>
</reference>
<dbReference type="CDD" id="cd00146">
    <property type="entry name" value="PKD"/>
    <property type="match status" value="1"/>
</dbReference>
<organism evidence="2 3">
    <name type="scientific">Flammeovirga kamogawensis</name>
    <dbReference type="NCBI Taxonomy" id="373891"/>
    <lineage>
        <taxon>Bacteria</taxon>
        <taxon>Pseudomonadati</taxon>
        <taxon>Bacteroidota</taxon>
        <taxon>Cytophagia</taxon>
        <taxon>Cytophagales</taxon>
        <taxon>Flammeovirgaceae</taxon>
        <taxon>Flammeovirga</taxon>
    </lineage>
</organism>
<evidence type="ECO:0000313" key="3">
    <source>
        <dbReference type="Proteomes" id="UP000682802"/>
    </source>
</evidence>
<dbReference type="SUPFAM" id="SSF49299">
    <property type="entry name" value="PKD domain"/>
    <property type="match status" value="1"/>
</dbReference>
<dbReference type="Pfam" id="PF18911">
    <property type="entry name" value="PKD_4"/>
    <property type="match status" value="1"/>
</dbReference>
<name>A0ABX8H4S0_9BACT</name>
<feature type="domain" description="PKD" evidence="1">
    <location>
        <begin position="63"/>
        <end position="126"/>
    </location>
</feature>
<accession>A0ABX8H4S0</accession>
<sequence length="525" mass="57809">MKQQIENKFWLFTKLIGVLMSLSVATLWSCSTEEVESIISLPPQANFESAVDAENTLLVNFTNSSTGAVGYAWDFGDGIGISVEENASYTYEEAGDYSVKLIATNAAGVTNEVTKSISVVAPGTETLIAGKGSKTWKLYRECYSMLIGSSDKNKGEWVALINDGARDCLYQQEWIFKSNGTVEFKDNGYFWGEHGPFGTSAGDNLLDQCFTPSPSTMKNVDNEDVSAWGSGSHKYTYDAVEGKLVLEGNGAWMVVPKLLGGEGDEWETMAPFDGAQITPTSTIIEEHEGYDLMRVVFNGPTYNEAVYVSYDNWDDEPEINIATEESTSECMIDNVVNSDPCNEVGDKDVNEEAIDWEDIVLTELSNTFIAEDDDNVKGLTTANSSGVIITPASVGPNDELVGMYERTESEWADAQFYFDEKDASFENFTTVSVEVYFPSTNDYSGALAKKVEIFIRDSSEDGGNSWKYGETYAMEDIAEGEWVTVKFDLTDCNKSRNDLDLVGLVIGGGGHLETGTFYIKNFKFE</sequence>
<dbReference type="InterPro" id="IPR000601">
    <property type="entry name" value="PKD_dom"/>
</dbReference>
<proteinExistence type="predicted"/>
<evidence type="ECO:0000313" key="2">
    <source>
        <dbReference type="EMBL" id="QWG10190.1"/>
    </source>
</evidence>
<dbReference type="InterPro" id="IPR035986">
    <property type="entry name" value="PKD_dom_sf"/>
</dbReference>
<protein>
    <submittedName>
        <fullName evidence="2">PKD domain-containing protein</fullName>
    </submittedName>
</protein>